<evidence type="ECO:0000313" key="3">
    <source>
        <dbReference type="Proteomes" id="UP000054359"/>
    </source>
</evidence>
<protein>
    <recommendedName>
        <fullName evidence="1">Lipase domain-containing protein</fullName>
    </recommendedName>
</protein>
<accession>A0A087SUI7</accession>
<feature type="non-terminal residue" evidence="2">
    <location>
        <position position="78"/>
    </location>
</feature>
<dbReference type="Proteomes" id="UP000054359">
    <property type="component" value="Unassembled WGS sequence"/>
</dbReference>
<dbReference type="InterPro" id="IPR029058">
    <property type="entry name" value="AB_hydrolase_fold"/>
</dbReference>
<dbReference type="Gene3D" id="3.40.50.1820">
    <property type="entry name" value="alpha/beta hydrolase"/>
    <property type="match status" value="1"/>
</dbReference>
<feature type="domain" description="Lipase" evidence="1">
    <location>
        <begin position="1"/>
        <end position="75"/>
    </location>
</feature>
<dbReference type="GO" id="GO:0016298">
    <property type="term" value="F:lipase activity"/>
    <property type="evidence" value="ECO:0007669"/>
    <property type="project" value="InterPro"/>
</dbReference>
<dbReference type="OrthoDB" id="6409294at2759"/>
<keyword evidence="3" id="KW-1185">Reference proteome</keyword>
<sequence length="78" mass="8903">MQAVQYYKASINPKKCEIIGVQCPDYESFASGKCTSCFRNGSNCAVMGMNHEYYSNRRNFTGITTVSRKFYLNTTLTY</sequence>
<dbReference type="EMBL" id="KK112009">
    <property type="protein sequence ID" value="KFM56526.1"/>
    <property type="molecule type" value="Genomic_DNA"/>
</dbReference>
<proteinExistence type="predicted"/>
<reference evidence="2 3" key="1">
    <citation type="submission" date="2013-11" db="EMBL/GenBank/DDBJ databases">
        <title>Genome sequencing of Stegodyphus mimosarum.</title>
        <authorList>
            <person name="Bechsgaard J."/>
        </authorList>
    </citation>
    <scope>NUCLEOTIDE SEQUENCE [LARGE SCALE GENOMIC DNA]</scope>
</reference>
<name>A0A087SUI7_STEMI</name>
<organism evidence="2 3">
    <name type="scientific">Stegodyphus mimosarum</name>
    <name type="common">African social velvet spider</name>
    <dbReference type="NCBI Taxonomy" id="407821"/>
    <lineage>
        <taxon>Eukaryota</taxon>
        <taxon>Metazoa</taxon>
        <taxon>Ecdysozoa</taxon>
        <taxon>Arthropoda</taxon>
        <taxon>Chelicerata</taxon>
        <taxon>Arachnida</taxon>
        <taxon>Araneae</taxon>
        <taxon>Araneomorphae</taxon>
        <taxon>Entelegynae</taxon>
        <taxon>Eresoidea</taxon>
        <taxon>Eresidae</taxon>
        <taxon>Stegodyphus</taxon>
    </lineage>
</organism>
<dbReference type="AlphaFoldDB" id="A0A087SUI7"/>
<evidence type="ECO:0000259" key="1">
    <source>
        <dbReference type="Pfam" id="PF00151"/>
    </source>
</evidence>
<evidence type="ECO:0000313" key="2">
    <source>
        <dbReference type="EMBL" id="KFM56526.1"/>
    </source>
</evidence>
<dbReference type="InterPro" id="IPR013818">
    <property type="entry name" value="Lipase"/>
</dbReference>
<dbReference type="Pfam" id="PF00151">
    <property type="entry name" value="Lipase"/>
    <property type="match status" value="1"/>
</dbReference>
<dbReference type="SUPFAM" id="SSF53474">
    <property type="entry name" value="alpha/beta-Hydrolases"/>
    <property type="match status" value="1"/>
</dbReference>
<gene>
    <name evidence="2" type="ORF">X975_13696</name>
</gene>